<accession>A0A1L9QM61</accession>
<comment type="caution">
    <text evidence="2">The sequence shown here is derived from an EMBL/GenBank/DDBJ whole genome shotgun (WGS) entry which is preliminary data.</text>
</comment>
<dbReference type="AlphaFoldDB" id="A0A1L9QM61"/>
<proteinExistence type="predicted"/>
<keyword evidence="1" id="KW-1133">Transmembrane helix</keyword>
<dbReference type="STRING" id="1925591.BI308_20455"/>
<dbReference type="Pfam" id="PF06897">
    <property type="entry name" value="DUF1269"/>
    <property type="match status" value="1"/>
</dbReference>
<evidence type="ECO:0000313" key="2">
    <source>
        <dbReference type="EMBL" id="OJJ20764.1"/>
    </source>
</evidence>
<keyword evidence="1" id="KW-0472">Membrane</keyword>
<protein>
    <recommendedName>
        <fullName evidence="4">DUF1269 domain-containing protein</fullName>
    </recommendedName>
</protein>
<dbReference type="EMBL" id="MLAW01000046">
    <property type="protein sequence ID" value="OJJ20764.1"/>
    <property type="molecule type" value="Genomic_DNA"/>
</dbReference>
<keyword evidence="1" id="KW-0812">Transmembrane</keyword>
<reference evidence="2" key="1">
    <citation type="submission" date="2016-10" db="EMBL/GenBank/DDBJ databases">
        <title>CRISPR-Cas defence system in Roseofilum reptotaenium: evidence of a bacteriophage-cyanobacterium arms race in the coral black band disease.</title>
        <authorList>
            <person name="Buerger P."/>
            <person name="Wood-Charlson E.M."/>
            <person name="Weynberg K.D."/>
            <person name="Willis B."/>
            <person name="Van Oppen M.J."/>
        </authorList>
    </citation>
    <scope>NUCLEOTIDE SEQUENCE [LARGE SCALE GENOMIC DNA]</scope>
    <source>
        <strain evidence="2">AO1-A</strain>
    </source>
</reference>
<name>A0A1L9QM61_9CYAN</name>
<organism evidence="2 3">
    <name type="scientific">Roseofilum reptotaenium AO1-A</name>
    <dbReference type="NCBI Taxonomy" id="1925591"/>
    <lineage>
        <taxon>Bacteria</taxon>
        <taxon>Bacillati</taxon>
        <taxon>Cyanobacteriota</taxon>
        <taxon>Cyanophyceae</taxon>
        <taxon>Desertifilales</taxon>
        <taxon>Desertifilaceae</taxon>
        <taxon>Roseofilum</taxon>
    </lineage>
</organism>
<evidence type="ECO:0000313" key="3">
    <source>
        <dbReference type="Proteomes" id="UP000183940"/>
    </source>
</evidence>
<evidence type="ECO:0008006" key="4">
    <source>
        <dbReference type="Google" id="ProtNLM"/>
    </source>
</evidence>
<dbReference type="InterPro" id="IPR009200">
    <property type="entry name" value="DUF1269_membrane"/>
</dbReference>
<evidence type="ECO:0000256" key="1">
    <source>
        <dbReference type="SAM" id="Phobius"/>
    </source>
</evidence>
<feature type="transmembrane region" description="Helical" evidence="1">
    <location>
        <begin position="65"/>
        <end position="87"/>
    </location>
</feature>
<sequence>MSSELVVLAFDNEADAYAMRDKLAQLQKEFLIELGDAAIVKRNAKGKVKIDQAVDLVSAGALGGAFWGMLIGLLFFVPWFGAAVGAITGALSGKATDYGVDDNFIKEVGQTIEPGHAALFLLIQKWTEDKVMDQLTQFNAKVLRTSLSKEDEAKLAEAFSKEQKEQMISALDKDD</sequence>
<dbReference type="Proteomes" id="UP000183940">
    <property type="component" value="Unassembled WGS sequence"/>
</dbReference>
<keyword evidence="3" id="KW-1185">Reference proteome</keyword>
<gene>
    <name evidence="2" type="ORF">BI308_20455</name>
</gene>